<dbReference type="PROSITE" id="PS51846">
    <property type="entry name" value="CNNM"/>
    <property type="match status" value="1"/>
</dbReference>
<dbReference type="SUPFAM" id="SSF56176">
    <property type="entry name" value="FAD-binding/transporter-associated domain-like"/>
    <property type="match status" value="1"/>
</dbReference>
<dbReference type="OrthoDB" id="110231at2"/>
<sequence>MDGYTLLNLGLVLLFVLIGGVFAATEIALVSLRASQLHALEREGRRGATVSRLARDPNRFLAAVQIGVTVAGFLSAAYGASTLAPDIAPLLERLGLSPGAADTVAVIGMTLVVAYLSLVLGELVPKRFALQKASSFALTLAPPLQVFATLMRPVIWLLSVSTNAVVRLLGGDPHARSELMTDEELRDLVDAHEGLAIEERHILSEVLDATNRLVQEVMRHRGDVDFLVGSQSIPAALEEIRSLPHSRYPVIGRSVDEVLGFVHVRDLLDPDAHPGATTVAEVARSIVFLPGNNRILPAMTQLRRAGVHIAIVVDEYGGTDGIVTLEDLVEELVGEIHDEYDLPAQEHPAAEFGHARLADGDLNIEDFTDATGVELEDGPYETAAGFVTYLLGRLPQVGDTVMTGDYQLRVAALDGLRISSIEVGARPKEDSA</sequence>
<dbReference type="InterPro" id="IPR036318">
    <property type="entry name" value="FAD-bd_PCMH-like_sf"/>
</dbReference>
<dbReference type="EMBL" id="SOHA01000027">
    <property type="protein sequence ID" value="TFD29845.1"/>
    <property type="molecule type" value="Genomic_DNA"/>
</dbReference>
<gene>
    <name evidence="14" type="ORF">E3T49_08760</name>
</gene>
<feature type="domain" description="CBS" evidence="12">
    <location>
        <begin position="218"/>
        <end position="277"/>
    </location>
</feature>
<dbReference type="InterPro" id="IPR046342">
    <property type="entry name" value="CBS_dom_sf"/>
</dbReference>
<keyword evidence="15" id="KW-1185">Reference proteome</keyword>
<dbReference type="InterPro" id="IPR002550">
    <property type="entry name" value="CNNM"/>
</dbReference>
<keyword evidence="7 9" id="KW-0129">CBS domain</keyword>
<keyword evidence="5" id="KW-0677">Repeat</keyword>
<dbReference type="InterPro" id="IPR051676">
    <property type="entry name" value="UPF0053_domain"/>
</dbReference>
<dbReference type="Gene3D" id="3.10.580.10">
    <property type="entry name" value="CBS-domain"/>
    <property type="match status" value="1"/>
</dbReference>
<dbReference type="Pfam" id="PF00571">
    <property type="entry name" value="CBS"/>
    <property type="match status" value="2"/>
</dbReference>
<organism evidence="14 15">
    <name type="scientific">Cryobacterium cryoconiti</name>
    <dbReference type="NCBI Taxonomy" id="1259239"/>
    <lineage>
        <taxon>Bacteria</taxon>
        <taxon>Bacillati</taxon>
        <taxon>Actinomycetota</taxon>
        <taxon>Actinomycetes</taxon>
        <taxon>Micrococcales</taxon>
        <taxon>Microbacteriaceae</taxon>
        <taxon>Cryobacterium</taxon>
    </lineage>
</organism>
<evidence type="ECO:0000256" key="6">
    <source>
        <dbReference type="ARBA" id="ARBA00022989"/>
    </source>
</evidence>
<evidence type="ECO:0000259" key="12">
    <source>
        <dbReference type="PROSITE" id="PS51371"/>
    </source>
</evidence>
<proteinExistence type="inferred from homology"/>
<dbReference type="InterPro" id="IPR016169">
    <property type="entry name" value="FAD-bd_PCMH_sub2"/>
</dbReference>
<feature type="domain" description="CBS" evidence="12">
    <location>
        <begin position="282"/>
        <end position="339"/>
    </location>
</feature>
<keyword evidence="3" id="KW-1003">Cell membrane</keyword>
<comment type="caution">
    <text evidence="14">The sequence shown here is derived from an EMBL/GenBank/DDBJ whole genome shotgun (WGS) entry which is preliminary data.</text>
</comment>
<evidence type="ECO:0000256" key="4">
    <source>
        <dbReference type="ARBA" id="ARBA00022692"/>
    </source>
</evidence>
<dbReference type="GO" id="GO:0005886">
    <property type="term" value="C:plasma membrane"/>
    <property type="evidence" value="ECO:0007669"/>
    <property type="project" value="UniProtKB-SubCell"/>
</dbReference>
<evidence type="ECO:0000256" key="7">
    <source>
        <dbReference type="ARBA" id="ARBA00023122"/>
    </source>
</evidence>
<dbReference type="PROSITE" id="PS51371">
    <property type="entry name" value="CBS"/>
    <property type="match status" value="2"/>
</dbReference>
<keyword evidence="4 10" id="KW-0812">Transmembrane</keyword>
<dbReference type="CDD" id="cd04590">
    <property type="entry name" value="CBS_pair_CorC_HlyC_assoc"/>
    <property type="match status" value="1"/>
</dbReference>
<evidence type="ECO:0000313" key="14">
    <source>
        <dbReference type="EMBL" id="TFD29845.1"/>
    </source>
</evidence>
<dbReference type="SUPFAM" id="SSF54631">
    <property type="entry name" value="CBS-domain pair"/>
    <property type="match status" value="1"/>
</dbReference>
<dbReference type="InterPro" id="IPR005170">
    <property type="entry name" value="Transptr-assoc_dom"/>
</dbReference>
<comment type="similarity">
    <text evidence="2">Belongs to the UPF0053 family.</text>
</comment>
<evidence type="ECO:0000256" key="11">
    <source>
        <dbReference type="SAM" id="Phobius"/>
    </source>
</evidence>
<dbReference type="Pfam" id="PF01595">
    <property type="entry name" value="CNNM"/>
    <property type="match status" value="1"/>
</dbReference>
<accession>A0A4Y8JV11</accession>
<dbReference type="GO" id="GO:0050660">
    <property type="term" value="F:flavin adenine dinucleotide binding"/>
    <property type="evidence" value="ECO:0007669"/>
    <property type="project" value="InterPro"/>
</dbReference>
<evidence type="ECO:0000313" key="15">
    <source>
        <dbReference type="Proteomes" id="UP000297472"/>
    </source>
</evidence>
<feature type="transmembrane region" description="Helical" evidence="11">
    <location>
        <begin position="6"/>
        <end position="32"/>
    </location>
</feature>
<dbReference type="Pfam" id="PF03471">
    <property type="entry name" value="CorC_HlyC"/>
    <property type="match status" value="1"/>
</dbReference>
<protein>
    <submittedName>
        <fullName evidence="14">HlyC/CorC family transporter</fullName>
    </submittedName>
</protein>
<dbReference type="Proteomes" id="UP000297472">
    <property type="component" value="Unassembled WGS sequence"/>
</dbReference>
<feature type="transmembrane region" description="Helical" evidence="11">
    <location>
        <begin position="104"/>
        <end position="124"/>
    </location>
</feature>
<keyword evidence="6 10" id="KW-1133">Transmembrane helix</keyword>
<dbReference type="RefSeq" id="WP_134424556.1">
    <property type="nucleotide sequence ID" value="NZ_SOHA01000027.1"/>
</dbReference>
<reference evidence="14 15" key="1">
    <citation type="submission" date="2019-03" db="EMBL/GenBank/DDBJ databases">
        <title>Genomics of glacier-inhabiting Cryobacterium strains.</title>
        <authorList>
            <person name="Liu Q."/>
            <person name="Xin Y.-H."/>
        </authorList>
    </citation>
    <scope>NUCLEOTIDE SEQUENCE [LARGE SCALE GENOMIC DNA]</scope>
    <source>
        <strain evidence="14 15">TMT1-51</strain>
    </source>
</reference>
<evidence type="ECO:0000256" key="2">
    <source>
        <dbReference type="ARBA" id="ARBA00006337"/>
    </source>
</evidence>
<evidence type="ECO:0000256" key="5">
    <source>
        <dbReference type="ARBA" id="ARBA00022737"/>
    </source>
</evidence>
<feature type="domain" description="CNNM transmembrane" evidence="13">
    <location>
        <begin position="1"/>
        <end position="203"/>
    </location>
</feature>
<evidence type="ECO:0000256" key="1">
    <source>
        <dbReference type="ARBA" id="ARBA00004651"/>
    </source>
</evidence>
<dbReference type="PANTHER" id="PTHR43099:SF5">
    <property type="entry name" value="HLYC_CORC FAMILY TRANSPORTER"/>
    <property type="match status" value="1"/>
</dbReference>
<dbReference type="Gene3D" id="3.30.465.10">
    <property type="match status" value="1"/>
</dbReference>
<feature type="transmembrane region" description="Helical" evidence="11">
    <location>
        <begin position="136"/>
        <end position="158"/>
    </location>
</feature>
<dbReference type="InterPro" id="IPR000644">
    <property type="entry name" value="CBS_dom"/>
</dbReference>
<dbReference type="AlphaFoldDB" id="A0A4Y8JV11"/>
<name>A0A4Y8JV11_9MICO</name>
<feature type="transmembrane region" description="Helical" evidence="11">
    <location>
        <begin position="60"/>
        <end position="84"/>
    </location>
</feature>
<evidence type="ECO:0000256" key="3">
    <source>
        <dbReference type="ARBA" id="ARBA00022475"/>
    </source>
</evidence>
<comment type="subcellular location">
    <subcellularLocation>
        <location evidence="1">Cell membrane</location>
        <topology evidence="1">Multi-pass membrane protein</topology>
    </subcellularLocation>
</comment>
<dbReference type="SMART" id="SM01091">
    <property type="entry name" value="CorC_HlyC"/>
    <property type="match status" value="1"/>
</dbReference>
<evidence type="ECO:0000259" key="13">
    <source>
        <dbReference type="PROSITE" id="PS51846"/>
    </source>
</evidence>
<evidence type="ECO:0000256" key="8">
    <source>
        <dbReference type="ARBA" id="ARBA00023136"/>
    </source>
</evidence>
<dbReference type="PANTHER" id="PTHR43099">
    <property type="entry name" value="UPF0053 PROTEIN YRKA"/>
    <property type="match status" value="1"/>
</dbReference>
<evidence type="ECO:0000256" key="9">
    <source>
        <dbReference type="PROSITE-ProRule" id="PRU00703"/>
    </source>
</evidence>
<dbReference type="InterPro" id="IPR044751">
    <property type="entry name" value="Ion_transp-like_CBS"/>
</dbReference>
<evidence type="ECO:0000256" key="10">
    <source>
        <dbReference type="PROSITE-ProRule" id="PRU01193"/>
    </source>
</evidence>
<keyword evidence="8 10" id="KW-0472">Membrane</keyword>